<feature type="transmembrane region" description="Helical" evidence="8">
    <location>
        <begin position="266"/>
        <end position="287"/>
    </location>
</feature>
<name>A0A0M1P5C7_9BACL</name>
<evidence type="ECO:0000256" key="7">
    <source>
        <dbReference type="ARBA" id="ARBA00023136"/>
    </source>
</evidence>
<keyword evidence="4" id="KW-0309">Germination</keyword>
<sequence>MNEKLSQFHTAILIYMIQTGVYVFSFTQIEAKYFGTNGWLVMIPVSILVSLNIYEMYWVYRLGNGQSIFDILEKSIPKFILAPFYMILSTIWALIGCLVAKQYVLIFQMFAFPTTNPMVFKIAIDILAFILLTKGLYNISKASTIFFWCTIWLSFLLLYFVGDFRTERLTPYIFKESYNMTEGFFQIYLAYMGYELCLLLFPYTDKKTRLFRAVIHGHLLRSVSYIILGLVSFGVVGYDMLKVMMFPSLDLLAYIKLPFMERIENLFYGFFLFTTLITLVLYFWAAGESTRRIFPKIKLNVQYFVIILAALLISYIPTVLDTIREWILILGYFQIGFSYIMPLILILLLLWQRRKKAV</sequence>
<dbReference type="InterPro" id="IPR004761">
    <property type="entry name" value="Spore_GerAB"/>
</dbReference>
<dbReference type="GO" id="GO:0016020">
    <property type="term" value="C:membrane"/>
    <property type="evidence" value="ECO:0007669"/>
    <property type="project" value="UniProtKB-SubCell"/>
</dbReference>
<feature type="transmembrane region" description="Helical" evidence="8">
    <location>
        <begin position="225"/>
        <end position="246"/>
    </location>
</feature>
<protein>
    <submittedName>
        <fullName evidence="9">Spore gernimation protein</fullName>
    </submittedName>
</protein>
<evidence type="ECO:0000313" key="10">
    <source>
        <dbReference type="Proteomes" id="UP000036932"/>
    </source>
</evidence>
<feature type="transmembrane region" description="Helical" evidence="8">
    <location>
        <begin position="12"/>
        <end position="29"/>
    </location>
</feature>
<evidence type="ECO:0000256" key="1">
    <source>
        <dbReference type="ARBA" id="ARBA00004141"/>
    </source>
</evidence>
<evidence type="ECO:0000256" key="6">
    <source>
        <dbReference type="ARBA" id="ARBA00022989"/>
    </source>
</evidence>
<feature type="transmembrane region" description="Helical" evidence="8">
    <location>
        <begin position="326"/>
        <end position="351"/>
    </location>
</feature>
<evidence type="ECO:0000256" key="2">
    <source>
        <dbReference type="ARBA" id="ARBA00007998"/>
    </source>
</evidence>
<dbReference type="PATRIC" id="fig|1705565.3.peg.4197"/>
<comment type="caution">
    <text evidence="9">The sequence shown here is derived from an EMBL/GenBank/DDBJ whole genome shotgun (WGS) entry which is preliminary data.</text>
</comment>
<evidence type="ECO:0000256" key="8">
    <source>
        <dbReference type="SAM" id="Phobius"/>
    </source>
</evidence>
<evidence type="ECO:0000313" key="9">
    <source>
        <dbReference type="EMBL" id="KOR89607.1"/>
    </source>
</evidence>
<feature type="transmembrane region" description="Helical" evidence="8">
    <location>
        <begin position="299"/>
        <end position="320"/>
    </location>
</feature>
<dbReference type="OrthoDB" id="2957438at2"/>
<reference evidence="10" key="1">
    <citation type="submission" date="2015-08" db="EMBL/GenBank/DDBJ databases">
        <title>Genome sequencing project for genomic taxonomy and phylogenomics of Bacillus-like bacteria.</title>
        <authorList>
            <person name="Liu B."/>
            <person name="Wang J."/>
            <person name="Zhu Y."/>
            <person name="Liu G."/>
            <person name="Chen Q."/>
            <person name="Chen Z."/>
            <person name="Lan J."/>
            <person name="Che J."/>
            <person name="Ge C."/>
            <person name="Shi H."/>
            <person name="Pan Z."/>
            <person name="Liu X."/>
        </authorList>
    </citation>
    <scope>NUCLEOTIDE SEQUENCE [LARGE SCALE GENOMIC DNA]</scope>
    <source>
        <strain evidence="10">FJAT-22460</strain>
    </source>
</reference>
<feature type="transmembrane region" description="Helical" evidence="8">
    <location>
        <begin position="144"/>
        <end position="162"/>
    </location>
</feature>
<dbReference type="RefSeq" id="WP_054402645.1">
    <property type="nucleotide sequence ID" value="NZ_LIUT01000001.1"/>
</dbReference>
<accession>A0A0M1P5C7</accession>
<comment type="similarity">
    <text evidence="2">Belongs to the amino acid-polyamine-organocation (APC) superfamily. Spore germination protein (SGP) (TC 2.A.3.9) family.</text>
</comment>
<feature type="transmembrane region" description="Helical" evidence="8">
    <location>
        <begin position="80"/>
        <end position="106"/>
    </location>
</feature>
<evidence type="ECO:0000256" key="3">
    <source>
        <dbReference type="ARBA" id="ARBA00022448"/>
    </source>
</evidence>
<comment type="subcellular location">
    <subcellularLocation>
        <location evidence="1">Membrane</location>
        <topology evidence="1">Multi-pass membrane protein</topology>
    </subcellularLocation>
</comment>
<keyword evidence="10" id="KW-1185">Reference proteome</keyword>
<feature type="transmembrane region" description="Helical" evidence="8">
    <location>
        <begin position="185"/>
        <end position="204"/>
    </location>
</feature>
<evidence type="ECO:0000256" key="5">
    <source>
        <dbReference type="ARBA" id="ARBA00022692"/>
    </source>
</evidence>
<dbReference type="AlphaFoldDB" id="A0A0M1P5C7"/>
<keyword evidence="3" id="KW-0813">Transport</keyword>
<proteinExistence type="inferred from homology"/>
<dbReference type="Pfam" id="PF03845">
    <property type="entry name" value="Spore_permease"/>
    <property type="match status" value="1"/>
</dbReference>
<dbReference type="GO" id="GO:0009847">
    <property type="term" value="P:spore germination"/>
    <property type="evidence" value="ECO:0007669"/>
    <property type="project" value="InterPro"/>
</dbReference>
<dbReference type="PANTHER" id="PTHR34975:SF2">
    <property type="entry name" value="SPORE GERMINATION PROTEIN A2"/>
    <property type="match status" value="1"/>
</dbReference>
<organism evidence="9 10">
    <name type="scientific">Paenibacillus solani</name>
    <dbReference type="NCBI Taxonomy" id="1705565"/>
    <lineage>
        <taxon>Bacteria</taxon>
        <taxon>Bacillati</taxon>
        <taxon>Bacillota</taxon>
        <taxon>Bacilli</taxon>
        <taxon>Bacillales</taxon>
        <taxon>Paenibacillaceae</taxon>
        <taxon>Paenibacillus</taxon>
    </lineage>
</organism>
<dbReference type="Proteomes" id="UP000036932">
    <property type="component" value="Unassembled WGS sequence"/>
</dbReference>
<feature type="transmembrane region" description="Helical" evidence="8">
    <location>
        <begin position="118"/>
        <end position="137"/>
    </location>
</feature>
<keyword evidence="7 8" id="KW-0472">Membrane</keyword>
<gene>
    <name evidence="9" type="ORF">AM231_11000</name>
</gene>
<dbReference type="EMBL" id="LIUT01000001">
    <property type="protein sequence ID" value="KOR89607.1"/>
    <property type="molecule type" value="Genomic_DNA"/>
</dbReference>
<feature type="transmembrane region" description="Helical" evidence="8">
    <location>
        <begin position="41"/>
        <end position="60"/>
    </location>
</feature>
<evidence type="ECO:0000256" key="4">
    <source>
        <dbReference type="ARBA" id="ARBA00022544"/>
    </source>
</evidence>
<keyword evidence="5 8" id="KW-0812">Transmembrane</keyword>
<dbReference type="PANTHER" id="PTHR34975">
    <property type="entry name" value="SPORE GERMINATION PROTEIN A2"/>
    <property type="match status" value="1"/>
</dbReference>
<keyword evidence="6 8" id="KW-1133">Transmembrane helix</keyword>